<proteinExistence type="predicted"/>
<dbReference type="Gene3D" id="1.10.220.160">
    <property type="match status" value="1"/>
</dbReference>
<dbReference type="Pfam" id="PF00856">
    <property type="entry name" value="SET"/>
    <property type="match status" value="1"/>
</dbReference>
<evidence type="ECO:0000313" key="3">
    <source>
        <dbReference type="Proteomes" id="UP001642502"/>
    </source>
</evidence>
<dbReference type="EMBL" id="CAWUON010000004">
    <property type="protein sequence ID" value="CAK7263842.1"/>
    <property type="molecule type" value="Genomic_DNA"/>
</dbReference>
<dbReference type="InterPro" id="IPR046341">
    <property type="entry name" value="SET_dom_sf"/>
</dbReference>
<accession>A0ABP0D6V6</accession>
<reference evidence="2 3" key="1">
    <citation type="submission" date="2024-01" db="EMBL/GenBank/DDBJ databases">
        <authorList>
            <person name="Allen C."/>
            <person name="Tagirdzhanova G."/>
        </authorList>
    </citation>
    <scope>NUCLEOTIDE SEQUENCE [LARGE SCALE GENOMIC DNA]</scope>
    <source>
        <strain evidence="2 3">CBS 119000</strain>
    </source>
</reference>
<dbReference type="Gene3D" id="2.170.270.10">
    <property type="entry name" value="SET domain"/>
    <property type="match status" value="2"/>
</dbReference>
<dbReference type="PANTHER" id="PTHR12197:SF273">
    <property type="entry name" value="MYND-TYPE ZINC FINGER PROTEIN SAMB"/>
    <property type="match status" value="1"/>
</dbReference>
<dbReference type="InterPro" id="IPR050869">
    <property type="entry name" value="H3K4_H4K5_MeTrfase"/>
</dbReference>
<dbReference type="PROSITE" id="PS50280">
    <property type="entry name" value="SET"/>
    <property type="match status" value="1"/>
</dbReference>
<name>A0ABP0D6V6_9PEZI</name>
<dbReference type="SUPFAM" id="SSF82199">
    <property type="entry name" value="SET domain"/>
    <property type="match status" value="1"/>
</dbReference>
<evidence type="ECO:0000259" key="1">
    <source>
        <dbReference type="PROSITE" id="PS50280"/>
    </source>
</evidence>
<dbReference type="PANTHER" id="PTHR12197">
    <property type="entry name" value="HISTONE-LYSINE N-METHYLTRANSFERASE SMYD"/>
    <property type="match status" value="1"/>
</dbReference>
<dbReference type="Proteomes" id="UP001642502">
    <property type="component" value="Unassembled WGS sequence"/>
</dbReference>
<keyword evidence="3" id="KW-1185">Reference proteome</keyword>
<organism evidence="2 3">
    <name type="scientific">Sporothrix epigloea</name>
    <dbReference type="NCBI Taxonomy" id="1892477"/>
    <lineage>
        <taxon>Eukaryota</taxon>
        <taxon>Fungi</taxon>
        <taxon>Dikarya</taxon>
        <taxon>Ascomycota</taxon>
        <taxon>Pezizomycotina</taxon>
        <taxon>Sordariomycetes</taxon>
        <taxon>Sordariomycetidae</taxon>
        <taxon>Ophiostomatales</taxon>
        <taxon>Ophiostomataceae</taxon>
        <taxon>Sporothrix</taxon>
    </lineage>
</organism>
<protein>
    <recommendedName>
        <fullName evidence="1">SET domain-containing protein</fullName>
    </recommendedName>
</protein>
<dbReference type="Gene3D" id="6.10.140.2220">
    <property type="match status" value="1"/>
</dbReference>
<dbReference type="Gene3D" id="1.25.40.10">
    <property type="entry name" value="Tetratricopeptide repeat domain"/>
    <property type="match status" value="1"/>
</dbReference>
<sequence length="642" mass="70965">MAGQAAASRLVALLEQRQQLTDALQKQPYDIILYLRRAVVYSDMGYPDLAAGDASRAIQLNDEMRAYCYAYSKQTYETFRGYAKIYEANGQPKSVLKILRGVTREQALAESNDEFNLDNNLQSDGNFELGNRQFSLDSEIVDDPLLPICGKLAFISYIRGFQIMAFNLFLCGCLRSAYFYYDQGLVDDPGNRELLQIKALVETAGRQRLRQSGGLDSDFSPDNLPDRGFARREVYPWNIHEPHRCSDASLACLNERLAKIAPKCEVRAVELPVLSAQGLSGSAAAPKKCWQLGIFAKEPIAAGEVVLREHSVLTANNRHKAEACDACGSNISGTNVATDIRNSSVDSIASCNQCHTMYCGEECYNRARVAYHSPVCDQIDVASFLAKDWGPRDDSNELYLLLVSRVLVMAALQKKHPLEVKEVKYLWGDFVPAATNTQNAISSQRLSPGSPEVFAMAAAGGYPPATWSLPFDFRDQVTKPILILDEMGVDVSRNLANLDVWVLNTLFAKLRGTASARKSRQDGPLDMAAVHPLWSLTNHDCDPNVTWEWGRCMVLRAKEERVQLAEDKAAGKTRPGGIAAGEEILNHYCDVDLPVQQRREWASGSLGGICMCLRCQNEAAAERGESLTTSSTIPACTFSCHE</sequence>
<feature type="domain" description="SET" evidence="1">
    <location>
        <begin position="262"/>
        <end position="589"/>
    </location>
</feature>
<dbReference type="InterPro" id="IPR011990">
    <property type="entry name" value="TPR-like_helical_dom_sf"/>
</dbReference>
<dbReference type="SUPFAM" id="SSF48452">
    <property type="entry name" value="TPR-like"/>
    <property type="match status" value="1"/>
</dbReference>
<comment type="caution">
    <text evidence="2">The sequence shown here is derived from an EMBL/GenBank/DDBJ whole genome shotgun (WGS) entry which is preliminary data.</text>
</comment>
<dbReference type="InterPro" id="IPR001214">
    <property type="entry name" value="SET_dom"/>
</dbReference>
<gene>
    <name evidence="2" type="ORF">SEPCBS119000_000705</name>
</gene>
<evidence type="ECO:0000313" key="2">
    <source>
        <dbReference type="EMBL" id="CAK7263842.1"/>
    </source>
</evidence>